<evidence type="ECO:0000313" key="2">
    <source>
        <dbReference type="Proteomes" id="UP000007721"/>
    </source>
</evidence>
<evidence type="ECO:0000313" key="1">
    <source>
        <dbReference type="EMBL" id="ACM19917.1"/>
    </source>
</evidence>
<dbReference type="KEGG" id="geo:Geob_1559"/>
<dbReference type="OrthoDB" id="5405882at2"/>
<dbReference type="NCBIfam" id="NF045719">
    <property type="entry name" value="GSU3473_fam"/>
    <property type="match status" value="1"/>
</dbReference>
<dbReference type="HOGENOM" id="CLU_190609_0_0_7"/>
<keyword evidence="2" id="KW-1185">Reference proteome</keyword>
<organism evidence="1 2">
    <name type="scientific">Geotalea daltonii (strain DSM 22248 / JCM 15807 / FRC-32)</name>
    <name type="common">Geobacter daltonii</name>
    <dbReference type="NCBI Taxonomy" id="316067"/>
    <lineage>
        <taxon>Bacteria</taxon>
        <taxon>Pseudomonadati</taxon>
        <taxon>Thermodesulfobacteriota</taxon>
        <taxon>Desulfuromonadia</taxon>
        <taxon>Geobacterales</taxon>
        <taxon>Geobacteraceae</taxon>
        <taxon>Geotalea</taxon>
    </lineage>
</organism>
<reference evidence="1 2" key="1">
    <citation type="submission" date="2009-01" db="EMBL/GenBank/DDBJ databases">
        <title>Complete sequence of Geobacter sp. FRC-32.</title>
        <authorList>
            <consortium name="US DOE Joint Genome Institute"/>
            <person name="Lucas S."/>
            <person name="Copeland A."/>
            <person name="Lapidus A."/>
            <person name="Glavina del Rio T."/>
            <person name="Dalin E."/>
            <person name="Tice H."/>
            <person name="Bruce D."/>
            <person name="Goodwin L."/>
            <person name="Pitluck S."/>
            <person name="Saunders E."/>
            <person name="Brettin T."/>
            <person name="Detter J.C."/>
            <person name="Han C."/>
            <person name="Larimer F."/>
            <person name="Land M."/>
            <person name="Hauser L."/>
            <person name="Kyrpides N."/>
            <person name="Ovchinnikova G."/>
            <person name="Kostka J."/>
            <person name="Richardson P."/>
        </authorList>
    </citation>
    <scope>NUCLEOTIDE SEQUENCE [LARGE SCALE GENOMIC DNA]</scope>
    <source>
        <strain evidence="2">DSM 22248 / JCM 15807 / FRC-32</strain>
    </source>
</reference>
<protein>
    <submittedName>
        <fullName evidence="1">Uncharacterized protein</fullName>
    </submittedName>
</protein>
<sequence>MKVRVMYADGVVDSVPASVIGRLIELHQIVAFERSSGWVCIGEDPIRQRMQPYGGPGKRGYDEYLN</sequence>
<dbReference type="AlphaFoldDB" id="B9M5T6"/>
<dbReference type="Proteomes" id="UP000007721">
    <property type="component" value="Chromosome"/>
</dbReference>
<dbReference type="EMBL" id="CP001390">
    <property type="protein sequence ID" value="ACM19917.1"/>
    <property type="molecule type" value="Genomic_DNA"/>
</dbReference>
<accession>B9M5T6</accession>
<gene>
    <name evidence="1" type="ordered locus">Geob_1559</name>
</gene>
<dbReference type="RefSeq" id="WP_012646646.1">
    <property type="nucleotide sequence ID" value="NC_011979.1"/>
</dbReference>
<name>B9M5T6_GEODF</name>
<dbReference type="InterPro" id="IPR054686">
    <property type="entry name" value="GSU3473-like"/>
</dbReference>
<proteinExistence type="predicted"/>